<evidence type="ECO:0000313" key="8">
    <source>
        <dbReference type="EMBL" id="ABU81598.1"/>
    </source>
</evidence>
<evidence type="ECO:0000256" key="6">
    <source>
        <dbReference type="ARBA" id="ARBA00029321"/>
    </source>
</evidence>
<dbReference type="RefSeq" id="WP_011998450.1">
    <property type="nucleotide sequence ID" value="NC_009776.1"/>
</dbReference>
<keyword evidence="9" id="KW-1185">Reference proteome</keyword>
<dbReference type="EMBL" id="CP000816">
    <property type="protein sequence ID" value="ABU81598.1"/>
    <property type="molecule type" value="Genomic_DNA"/>
</dbReference>
<evidence type="ECO:0000256" key="2">
    <source>
        <dbReference type="ARBA" id="ARBA00006542"/>
    </source>
</evidence>
<sequence>MNVLADDFMITQLGMRKAQVRRVKDLNGVTLSPVEGEEVVYKVFRDVEPVHQYDLRADVTVLYPGALPDGEFYRTHGHFHPEGPWGKPWPEVYCVLRGRGKFLLHDLERVYVVELKEGDVVKVPEGMAHVLVNDSDEPLLTCNYVSKSVTPDYGRVKALGGPAAFLTKDGIVLNRNYDVKEIKVCKPLPLNLDSLVATHAVKPSVEEWLTCFPYKG</sequence>
<dbReference type="OrthoDB" id="49661at2157"/>
<dbReference type="Proteomes" id="UP000000262">
    <property type="component" value="Chromosome"/>
</dbReference>
<evidence type="ECO:0000256" key="1">
    <source>
        <dbReference type="ARBA" id="ARBA00004926"/>
    </source>
</evidence>
<comment type="catalytic activity">
    <reaction evidence="6">
        <text>alpha-D-glucose 6-phosphate = beta-D-fructose 6-phosphate</text>
        <dbReference type="Rhea" id="RHEA:11816"/>
        <dbReference type="ChEBI" id="CHEBI:57634"/>
        <dbReference type="ChEBI" id="CHEBI:58225"/>
        <dbReference type="EC" id="5.3.1.9"/>
    </reaction>
</comment>
<dbReference type="GO" id="GO:0006096">
    <property type="term" value="P:glycolytic process"/>
    <property type="evidence" value="ECO:0007669"/>
    <property type="project" value="UniProtKB-UniPathway"/>
</dbReference>
<dbReference type="Gene3D" id="2.60.120.10">
    <property type="entry name" value="Jelly Rolls"/>
    <property type="match status" value="1"/>
</dbReference>
<dbReference type="SUPFAM" id="SSF51182">
    <property type="entry name" value="RmlC-like cupins"/>
    <property type="match status" value="1"/>
</dbReference>
<dbReference type="eggNOG" id="arCOG02602">
    <property type="taxonomic scope" value="Archaea"/>
</dbReference>
<dbReference type="InterPro" id="IPR010551">
    <property type="entry name" value="G6P_isomerase_prok"/>
</dbReference>
<dbReference type="GO" id="GO:0006094">
    <property type="term" value="P:gluconeogenesis"/>
    <property type="evidence" value="ECO:0007669"/>
    <property type="project" value="UniProtKB-KW"/>
</dbReference>
<dbReference type="CDD" id="cd02218">
    <property type="entry name" value="cupin_PGI"/>
    <property type="match status" value="1"/>
</dbReference>
<evidence type="ECO:0000256" key="3">
    <source>
        <dbReference type="ARBA" id="ARBA00011952"/>
    </source>
</evidence>
<evidence type="ECO:0000313" key="9">
    <source>
        <dbReference type="Proteomes" id="UP000000262"/>
    </source>
</evidence>
<dbReference type="InterPro" id="IPR011051">
    <property type="entry name" value="RmlC_Cupin_sf"/>
</dbReference>
<reference evidence="8 9" key="1">
    <citation type="journal article" date="2008" name="Genome Biol.">
        <title>A genomic analysis of the archaeal system Ignicoccus hospitalis-Nanoarchaeum equitans.</title>
        <authorList>
            <person name="Podar M."/>
            <person name="Anderson I."/>
            <person name="Makarova K.S."/>
            <person name="Elkins J.G."/>
            <person name="Ivanova N."/>
            <person name="Wall M.A."/>
            <person name="Lykidis A."/>
            <person name="Mavromatis K."/>
            <person name="Sun H."/>
            <person name="Hudson M.E."/>
            <person name="Chen W."/>
            <person name="Deciu C."/>
            <person name="Hutchison D."/>
            <person name="Eads J.R."/>
            <person name="Anderson A."/>
            <person name="Fernandes F."/>
            <person name="Szeto E."/>
            <person name="Lapidus A."/>
            <person name="Kyrpides N.C."/>
            <person name="Saier M.H.Jr."/>
            <person name="Richardson P.M."/>
            <person name="Rachel R."/>
            <person name="Huber H."/>
            <person name="Eisen J.A."/>
            <person name="Koonin E.V."/>
            <person name="Keller M."/>
            <person name="Stetter K.O."/>
        </authorList>
    </citation>
    <scope>NUCLEOTIDE SEQUENCE [LARGE SCALE GENOMIC DNA]</scope>
    <source>
        <strain evidence="9">KIN4/I / DSM 18386 / JCM 14125</strain>
    </source>
</reference>
<organism evidence="8 9">
    <name type="scientific">Ignicoccus hospitalis (strain KIN4/I / DSM 18386 / JCM 14125)</name>
    <dbReference type="NCBI Taxonomy" id="453591"/>
    <lineage>
        <taxon>Archaea</taxon>
        <taxon>Thermoproteota</taxon>
        <taxon>Thermoprotei</taxon>
        <taxon>Desulfurococcales</taxon>
        <taxon>Desulfurococcaceae</taxon>
        <taxon>Ignicoccus</taxon>
    </lineage>
</organism>
<dbReference type="EC" id="5.3.1.9" evidence="3"/>
<protein>
    <recommendedName>
        <fullName evidence="3">glucose-6-phosphate isomerase</fullName>
        <ecNumber evidence="3">5.3.1.9</ecNumber>
    </recommendedName>
</protein>
<dbReference type="Pfam" id="PF06560">
    <property type="entry name" value="GPI"/>
    <property type="match status" value="1"/>
</dbReference>
<evidence type="ECO:0000256" key="4">
    <source>
        <dbReference type="ARBA" id="ARBA00022432"/>
    </source>
</evidence>
<dbReference type="GO" id="GO:0005737">
    <property type="term" value="C:cytoplasm"/>
    <property type="evidence" value="ECO:0007669"/>
    <property type="project" value="InterPro"/>
</dbReference>
<name>A8A9J6_IGNH4</name>
<dbReference type="GO" id="GO:0004347">
    <property type="term" value="F:glucose-6-phosphate isomerase activity"/>
    <property type="evidence" value="ECO:0007669"/>
    <property type="project" value="UniProtKB-EC"/>
</dbReference>
<keyword evidence="5" id="KW-0324">Glycolysis</keyword>
<dbReference type="HOGENOM" id="CLU_1275303_0_0_2"/>
<gene>
    <name evidence="8" type="ordered locus">Igni_0415</name>
</gene>
<comment type="similarity">
    <text evidence="2">Belongs to the archaeal-type GPI family.</text>
</comment>
<feature type="domain" description="Glucose-6-phosphate isomerase prokaryote" evidence="7">
    <location>
        <begin position="21"/>
        <end position="178"/>
    </location>
</feature>
<evidence type="ECO:0000256" key="5">
    <source>
        <dbReference type="ARBA" id="ARBA00023152"/>
    </source>
</evidence>
<dbReference type="UniPathway" id="UPA00109">
    <property type="reaction ID" value="UER00181"/>
</dbReference>
<accession>A8A9J6</accession>
<dbReference type="PhylomeDB" id="A8A9J6"/>
<keyword evidence="8" id="KW-0413">Isomerase</keyword>
<dbReference type="STRING" id="453591.Igni_0415"/>
<keyword evidence="4" id="KW-0312">Gluconeogenesis</keyword>
<dbReference type="GeneID" id="5563186"/>
<dbReference type="InterPro" id="IPR014710">
    <property type="entry name" value="RmlC-like_jellyroll"/>
</dbReference>
<comment type="pathway">
    <text evidence="1">Carbohydrate degradation; glycolysis; D-glyceraldehyde 3-phosphate and glycerone phosphate from D-glucose: step 2/4.</text>
</comment>
<proteinExistence type="inferred from homology"/>
<dbReference type="AlphaFoldDB" id="A8A9J6"/>
<evidence type="ECO:0000259" key="7">
    <source>
        <dbReference type="Pfam" id="PF06560"/>
    </source>
</evidence>
<dbReference type="KEGG" id="iho:Igni_0415"/>